<dbReference type="GO" id="GO:0000976">
    <property type="term" value="F:transcription cis-regulatory region binding"/>
    <property type="evidence" value="ECO:0000318"/>
    <property type="project" value="GO_Central"/>
</dbReference>
<dbReference type="Pfam" id="PF00356">
    <property type="entry name" value="LacI"/>
    <property type="match status" value="1"/>
</dbReference>
<dbReference type="GO" id="GO:0006355">
    <property type="term" value="P:regulation of DNA-templated transcription"/>
    <property type="evidence" value="ECO:0000318"/>
    <property type="project" value="GO_Central"/>
</dbReference>
<dbReference type="AlphaFoldDB" id="Q7UVM2"/>
<evidence type="ECO:0000259" key="5">
    <source>
        <dbReference type="PROSITE" id="PS50932"/>
    </source>
</evidence>
<dbReference type="HOGENOM" id="CLU_037628_6_1_0"/>
<dbReference type="InterPro" id="IPR028082">
    <property type="entry name" value="Peripla_BP_I"/>
</dbReference>
<protein>
    <submittedName>
        <fullName evidence="6">Ribose operon repressor</fullName>
    </submittedName>
</protein>
<dbReference type="PATRIC" id="fig|243090.15.peg.1162"/>
<dbReference type="Proteomes" id="UP000001025">
    <property type="component" value="Chromosome"/>
</dbReference>
<keyword evidence="1" id="KW-0678">Repressor</keyword>
<accession>Q7UVM2</accession>
<dbReference type="CDD" id="cd06290">
    <property type="entry name" value="PBP1_LacI-like"/>
    <property type="match status" value="1"/>
</dbReference>
<organism evidence="6 7">
    <name type="scientific">Rhodopirellula baltica (strain DSM 10527 / NCIMB 13988 / SH1)</name>
    <dbReference type="NCBI Taxonomy" id="243090"/>
    <lineage>
        <taxon>Bacteria</taxon>
        <taxon>Pseudomonadati</taxon>
        <taxon>Planctomycetota</taxon>
        <taxon>Planctomycetia</taxon>
        <taxon>Pirellulales</taxon>
        <taxon>Pirellulaceae</taxon>
        <taxon>Rhodopirellula</taxon>
    </lineage>
</organism>
<dbReference type="InterPro" id="IPR046335">
    <property type="entry name" value="LacI/GalR-like_sensor"/>
</dbReference>
<keyword evidence="4" id="KW-0804">Transcription</keyword>
<sequence length="372" mass="40290">MGSRGGDFWPNRVRIRIERSLPFRTILSARSPMRPRPMSKGRITIQDIANRAEVSKSTVSRVLNSPLIVQADKRERVMATMAELGYEPNQVARSLAGGRSMTIGIVTQNIGTPFYDSVVQGVMQGLNGTGFSPIVGDAMLNQNLFLDAARTLMGRNVDGLILIAGDTPSEKIEELGEEKPTLVVAREMPDWDGANIATNNFQIGANATQTLLDHGHREIVHIAGPANHIDAIGRLAGFRHAMQQAGIEVTDDHIIHGDFHAESAAEAIETLAQRGVPYTAIFAANDLMAFGARLALHRRQVSVPDQVSLIGVDDQPESKWMVPPLTTIRQPGKEMGQAAATAIIAMINGSEPDLPKLGGDVVLRESVRQHPS</sequence>
<dbReference type="Pfam" id="PF13377">
    <property type="entry name" value="Peripla_BP_3"/>
    <property type="match status" value="1"/>
</dbReference>
<dbReference type="eggNOG" id="COG1609">
    <property type="taxonomic scope" value="Bacteria"/>
</dbReference>
<dbReference type="PROSITE" id="PS00356">
    <property type="entry name" value="HTH_LACI_1"/>
    <property type="match status" value="1"/>
</dbReference>
<feature type="domain" description="HTH lacI-type" evidence="5">
    <location>
        <begin position="43"/>
        <end position="97"/>
    </location>
</feature>
<dbReference type="Gene3D" id="1.10.260.40">
    <property type="entry name" value="lambda repressor-like DNA-binding domains"/>
    <property type="match status" value="1"/>
</dbReference>
<dbReference type="FunCoup" id="Q7UVM2">
    <property type="interactions" value="276"/>
</dbReference>
<dbReference type="KEGG" id="rba:RB2535"/>
<keyword evidence="2" id="KW-0805">Transcription regulation</keyword>
<evidence type="ECO:0000313" key="7">
    <source>
        <dbReference type="Proteomes" id="UP000001025"/>
    </source>
</evidence>
<keyword evidence="3" id="KW-0238">DNA-binding</keyword>
<dbReference type="InterPro" id="IPR000843">
    <property type="entry name" value="HTH_LacI"/>
</dbReference>
<proteinExistence type="predicted"/>
<dbReference type="SMART" id="SM00354">
    <property type="entry name" value="HTH_LACI"/>
    <property type="match status" value="1"/>
</dbReference>
<dbReference type="Gene3D" id="3.40.50.2300">
    <property type="match status" value="2"/>
</dbReference>
<dbReference type="GO" id="GO:0003700">
    <property type="term" value="F:DNA-binding transcription factor activity"/>
    <property type="evidence" value="ECO:0000318"/>
    <property type="project" value="GO_Central"/>
</dbReference>
<dbReference type="SUPFAM" id="SSF47413">
    <property type="entry name" value="lambda repressor-like DNA-binding domains"/>
    <property type="match status" value="1"/>
</dbReference>
<evidence type="ECO:0000313" key="6">
    <source>
        <dbReference type="EMBL" id="CAD72700.1"/>
    </source>
</evidence>
<name>Q7UVM2_RHOBA</name>
<dbReference type="STRING" id="243090.RB2535"/>
<dbReference type="CDD" id="cd01392">
    <property type="entry name" value="HTH_LacI"/>
    <property type="match status" value="1"/>
</dbReference>
<reference evidence="6 7" key="1">
    <citation type="journal article" date="2003" name="Proc. Natl. Acad. Sci. U.S.A.">
        <title>Complete genome sequence of the marine planctomycete Pirellula sp. strain 1.</title>
        <authorList>
            <person name="Gloeckner F.O."/>
            <person name="Kube M."/>
            <person name="Bauer M."/>
            <person name="Teeling H."/>
            <person name="Lombardot T."/>
            <person name="Ludwig W."/>
            <person name="Gade D."/>
            <person name="Beck A."/>
            <person name="Borzym K."/>
            <person name="Heitmann K."/>
            <person name="Rabus R."/>
            <person name="Schlesner H."/>
            <person name="Amann R."/>
            <person name="Reinhardt R."/>
        </authorList>
    </citation>
    <scope>NUCLEOTIDE SEQUENCE [LARGE SCALE GENOMIC DNA]</scope>
    <source>
        <strain evidence="7">DSM 10527 / NCIMB 13988 / SH1</strain>
    </source>
</reference>
<evidence type="ECO:0000256" key="2">
    <source>
        <dbReference type="ARBA" id="ARBA00023015"/>
    </source>
</evidence>
<keyword evidence="7" id="KW-1185">Reference proteome</keyword>
<evidence type="ECO:0000256" key="1">
    <source>
        <dbReference type="ARBA" id="ARBA00022491"/>
    </source>
</evidence>
<dbReference type="PRINTS" id="PR00036">
    <property type="entry name" value="HTHLACI"/>
</dbReference>
<dbReference type="SUPFAM" id="SSF53822">
    <property type="entry name" value="Periplasmic binding protein-like I"/>
    <property type="match status" value="1"/>
</dbReference>
<dbReference type="InterPro" id="IPR010982">
    <property type="entry name" value="Lambda_DNA-bd_dom_sf"/>
</dbReference>
<evidence type="ECO:0000256" key="4">
    <source>
        <dbReference type="ARBA" id="ARBA00023163"/>
    </source>
</evidence>
<dbReference type="EMBL" id="BX294137">
    <property type="protein sequence ID" value="CAD72700.1"/>
    <property type="molecule type" value="Genomic_DNA"/>
</dbReference>
<dbReference type="InParanoid" id="Q7UVM2"/>
<gene>
    <name evidence="6" type="ordered locus">RB2535</name>
</gene>
<evidence type="ECO:0000256" key="3">
    <source>
        <dbReference type="ARBA" id="ARBA00023125"/>
    </source>
</evidence>
<dbReference type="PANTHER" id="PTHR30146:SF148">
    <property type="entry name" value="HTH-TYPE TRANSCRIPTIONAL REPRESSOR PURR-RELATED"/>
    <property type="match status" value="1"/>
</dbReference>
<dbReference type="PROSITE" id="PS50932">
    <property type="entry name" value="HTH_LACI_2"/>
    <property type="match status" value="1"/>
</dbReference>
<dbReference type="OrthoDB" id="269117at2"/>
<dbReference type="EnsemblBacteria" id="CAD72700">
    <property type="protein sequence ID" value="CAD72700"/>
    <property type="gene ID" value="RB2535"/>
</dbReference>
<dbReference type="PANTHER" id="PTHR30146">
    <property type="entry name" value="LACI-RELATED TRANSCRIPTIONAL REPRESSOR"/>
    <property type="match status" value="1"/>
</dbReference>